<protein>
    <submittedName>
        <fullName evidence="2">Uncharacterized protein</fullName>
    </submittedName>
</protein>
<sequence>MVNVAVFDDRVDGFANRIEPVRREIREEESQSEAVAWGVERAVAWMERHAPTEWDHPAVEAAIFDPPAGFVLDRYYLEEREQIVYYRQDNAERAVGMAGGRVLDSEATLGTRAYLVVKAWRGSGNATVALAPWLRAHDGEMEEVVDPPTECGLAIAVKLAREYVRTETGRTRDAPVTGQADLGVWSP</sequence>
<organism evidence="2 3">
    <name type="scientific">Candidatus Halobonum tyrrellensis G22</name>
    <dbReference type="NCBI Taxonomy" id="1324957"/>
    <lineage>
        <taxon>Archaea</taxon>
        <taxon>Methanobacteriati</taxon>
        <taxon>Methanobacteriota</taxon>
        <taxon>Stenosarchaea group</taxon>
        <taxon>Halobacteria</taxon>
        <taxon>Halobacteriales</taxon>
        <taxon>Haloferacaceae</taxon>
        <taxon>Candidatus Halobonum</taxon>
    </lineage>
</organism>
<evidence type="ECO:0000313" key="3">
    <source>
        <dbReference type="Proteomes" id="UP000017840"/>
    </source>
</evidence>
<evidence type="ECO:0000313" key="2">
    <source>
        <dbReference type="EMBL" id="ESP86838.1"/>
    </source>
</evidence>
<comment type="caution">
    <text evidence="2">The sequence shown here is derived from an EMBL/GenBank/DDBJ whole genome shotgun (WGS) entry which is preliminary data.</text>
</comment>
<dbReference type="AlphaFoldDB" id="V4H9X9"/>
<dbReference type="EMBL" id="ASGZ01000070">
    <property type="protein sequence ID" value="ESP86838.1"/>
    <property type="molecule type" value="Genomic_DNA"/>
</dbReference>
<evidence type="ECO:0000256" key="1">
    <source>
        <dbReference type="SAM" id="MobiDB-lite"/>
    </source>
</evidence>
<gene>
    <name evidence="2" type="ORF">K933_17182</name>
</gene>
<dbReference type="eggNOG" id="ENOG502N5G0">
    <property type="taxonomic scope" value="Archaea"/>
</dbReference>
<name>V4H9X9_9EURY</name>
<proteinExistence type="predicted"/>
<dbReference type="PATRIC" id="fig|1324957.4.peg.3487"/>
<keyword evidence="3" id="KW-1185">Reference proteome</keyword>
<reference evidence="2 3" key="1">
    <citation type="journal article" date="2013" name="Genome Announc.">
        <title>Draft Genome Sequence of 'Candidatus Halobonum tyrrellensis' Strain G22, Isolated from the Hypersaline Waters of Lake Tyrrell, Australia.</title>
        <authorList>
            <person name="Ugalde J.A."/>
            <person name="Narasingarao P."/>
            <person name="Kuo S."/>
            <person name="Podell S."/>
            <person name="Allen E.E."/>
        </authorList>
    </citation>
    <scope>NUCLEOTIDE SEQUENCE [LARGE SCALE GENOMIC DNA]</scope>
    <source>
        <strain evidence="2 3">G22</strain>
    </source>
</reference>
<feature type="region of interest" description="Disordered" evidence="1">
    <location>
        <begin position="168"/>
        <end position="187"/>
    </location>
</feature>
<accession>V4H9X9</accession>
<dbReference type="Proteomes" id="UP000017840">
    <property type="component" value="Unassembled WGS sequence"/>
</dbReference>